<evidence type="ECO:0000313" key="1">
    <source>
        <dbReference type="EMBL" id="WPF81436.1"/>
    </source>
</evidence>
<dbReference type="KEGG" id="sbil:SANBI_002732"/>
<name>A0AAF1BX72_9MICO</name>
<keyword evidence="2" id="KW-1185">Reference proteome</keyword>
<dbReference type="RefSeq" id="WP_319155923.1">
    <property type="nucleotide sequence ID" value="NZ_CP138359.1"/>
</dbReference>
<dbReference type="EMBL" id="CP138359">
    <property type="protein sequence ID" value="WPF81436.1"/>
    <property type="molecule type" value="Genomic_DNA"/>
</dbReference>
<organism evidence="1 2">
    <name type="scientific">Sanguibacter biliveldensis</name>
    <dbReference type="NCBI Taxonomy" id="3030830"/>
    <lineage>
        <taxon>Bacteria</taxon>
        <taxon>Bacillati</taxon>
        <taxon>Actinomycetota</taxon>
        <taxon>Actinomycetes</taxon>
        <taxon>Micrococcales</taxon>
        <taxon>Sanguibacteraceae</taxon>
        <taxon>Sanguibacter</taxon>
    </lineage>
</organism>
<gene>
    <name evidence="1" type="ORF">SANBI_002732</name>
</gene>
<accession>A0AAF1BX72</accession>
<reference evidence="2" key="1">
    <citation type="submission" date="2023-11" db="EMBL/GenBank/DDBJ databases">
        <authorList>
            <person name="Helweg L.P."/>
            <person name="Kiel A."/>
            <person name="Hitz F."/>
            <person name="Ruckert-Reed C."/>
            <person name="Busche T."/>
            <person name="Kaltschmidt B."/>
            <person name="Kaltschmidt C."/>
        </authorList>
    </citation>
    <scope>NUCLEOTIDE SEQUENCE [LARGE SCALE GENOMIC DNA]</scope>
    <source>
        <strain evidence="2">4.1</strain>
    </source>
</reference>
<proteinExistence type="predicted"/>
<sequence length="137" mass="15412">MAELILQDEFESYLASRGFVRKNKVFRVSAGDGLAMEVWLNPENRLKRVATVSVDVALSLDGPGGPLYMFDQGNHAQVLERGHDWRESSYSPELQGWPRLIVDDFIRYAVPFIGPHRSPADLCESLLSARIIPMVLP</sequence>
<dbReference type="AlphaFoldDB" id="A0AAF1BX72"/>
<dbReference type="Proteomes" id="UP001304340">
    <property type="component" value="Chromosome"/>
</dbReference>
<protein>
    <submittedName>
        <fullName evidence="1">Uncharacterized protein</fullName>
    </submittedName>
</protein>
<evidence type="ECO:0000313" key="2">
    <source>
        <dbReference type="Proteomes" id="UP001304340"/>
    </source>
</evidence>